<sequence length="126" mass="12466">MLGASVLVACSATGDPAAGTDGEDTCAPPLITVEPRAVAAGDDVVVTGRDFAPSGGCRDEDGGALAAGTDLTVVFEQGGRTTELGSVTIGADGSFETAATIPVRADLGRAAVRVDGAERVRLHISP</sequence>
<reference evidence="2" key="1">
    <citation type="journal article" date="2019" name="Int. J. Syst. Evol. Microbiol.">
        <title>The Global Catalogue of Microorganisms (GCM) 10K type strain sequencing project: providing services to taxonomists for standard genome sequencing and annotation.</title>
        <authorList>
            <consortium name="The Broad Institute Genomics Platform"/>
            <consortium name="The Broad Institute Genome Sequencing Center for Infectious Disease"/>
            <person name="Wu L."/>
            <person name="Ma J."/>
        </authorList>
    </citation>
    <scope>NUCLEOTIDE SEQUENCE [LARGE SCALE GENOMIC DNA]</scope>
    <source>
        <strain evidence="2">NBRC 108565</strain>
    </source>
</reference>
<proteinExistence type="predicted"/>
<evidence type="ECO:0008006" key="3">
    <source>
        <dbReference type="Google" id="ProtNLM"/>
    </source>
</evidence>
<protein>
    <recommendedName>
        <fullName evidence="3">IPT/TIG domain-containing protein</fullName>
    </recommendedName>
</protein>
<evidence type="ECO:0000313" key="2">
    <source>
        <dbReference type="Proteomes" id="UP001321475"/>
    </source>
</evidence>
<keyword evidence="2" id="KW-1185">Reference proteome</keyword>
<dbReference type="Proteomes" id="UP001321475">
    <property type="component" value="Chromosome"/>
</dbReference>
<name>A0ABN6XA63_9CELL</name>
<evidence type="ECO:0000313" key="1">
    <source>
        <dbReference type="EMBL" id="BDZ41704.1"/>
    </source>
</evidence>
<dbReference type="EMBL" id="AP027729">
    <property type="protein sequence ID" value="BDZ41704.1"/>
    <property type="molecule type" value="Genomic_DNA"/>
</dbReference>
<gene>
    <name evidence="1" type="ORF">GCM10025865_10030</name>
</gene>
<organism evidence="1 2">
    <name type="scientific">Paraoerskovia sediminicola</name>
    <dbReference type="NCBI Taxonomy" id="1138587"/>
    <lineage>
        <taxon>Bacteria</taxon>
        <taxon>Bacillati</taxon>
        <taxon>Actinomycetota</taxon>
        <taxon>Actinomycetes</taxon>
        <taxon>Micrococcales</taxon>
        <taxon>Cellulomonadaceae</taxon>
        <taxon>Paraoerskovia</taxon>
    </lineage>
</organism>
<accession>A0ABN6XA63</accession>